<evidence type="ECO:0000313" key="4">
    <source>
        <dbReference type="Proteomes" id="UP001596395"/>
    </source>
</evidence>
<sequence>MKLNSIFTDEDAVSPVIGVILMVAITVILAAVIGAFVLGIGGSQEQVPQASWSSSANPTGTGVEAGFETADGDLEQNDEFTIEHRGGDSIQWNRLSFKVTGTSTGASSTTYTATVDPTSGTQEGTWFSNGGSAYTGTNTMSAGTSFTITEGTVSGTDLYLIDGGQVSVVWSSGSSDSTQIISTQEI</sequence>
<gene>
    <name evidence="3" type="ORF">ACFQGB_03605</name>
</gene>
<evidence type="ECO:0000259" key="2">
    <source>
        <dbReference type="Pfam" id="PF07790"/>
    </source>
</evidence>
<dbReference type="NCBIfam" id="TIGR02537">
    <property type="entry name" value="arch_flag_Nterm"/>
    <property type="match status" value="1"/>
</dbReference>
<dbReference type="InterPro" id="IPR012859">
    <property type="entry name" value="Pilin_N_archaeal"/>
</dbReference>
<dbReference type="InterPro" id="IPR013373">
    <property type="entry name" value="Flagellin/pilin_N_arc"/>
</dbReference>
<evidence type="ECO:0000256" key="1">
    <source>
        <dbReference type="SAM" id="Phobius"/>
    </source>
</evidence>
<dbReference type="Proteomes" id="UP001596395">
    <property type="component" value="Unassembled WGS sequence"/>
</dbReference>
<feature type="transmembrane region" description="Helical" evidence="1">
    <location>
        <begin position="12"/>
        <end position="38"/>
    </location>
</feature>
<proteinExistence type="predicted"/>
<dbReference type="RefSeq" id="WP_336348946.1">
    <property type="nucleotide sequence ID" value="NZ_JAZAQL010000001.1"/>
</dbReference>
<feature type="domain" description="Archaeal Type IV pilin N-terminal" evidence="2">
    <location>
        <begin position="11"/>
        <end position="103"/>
    </location>
</feature>
<dbReference type="AlphaFoldDB" id="A0ABD5V8L9"/>
<organism evidence="3 4">
    <name type="scientific">Halorubellus litoreus</name>
    <dbReference type="NCBI Taxonomy" id="755308"/>
    <lineage>
        <taxon>Archaea</taxon>
        <taxon>Methanobacteriati</taxon>
        <taxon>Methanobacteriota</taxon>
        <taxon>Stenosarchaea group</taxon>
        <taxon>Halobacteria</taxon>
        <taxon>Halobacteriales</taxon>
        <taxon>Halorubellaceae</taxon>
        <taxon>Halorubellus</taxon>
    </lineage>
</organism>
<name>A0ABD5V8L9_9EURY</name>
<keyword evidence="1" id="KW-0812">Transmembrane</keyword>
<protein>
    <submittedName>
        <fullName evidence="3">Type IV pilin N-terminal domain-containing protein</fullName>
    </submittedName>
</protein>
<keyword evidence="4" id="KW-1185">Reference proteome</keyword>
<reference evidence="3 4" key="1">
    <citation type="journal article" date="2019" name="Int. J. Syst. Evol. Microbiol.">
        <title>The Global Catalogue of Microorganisms (GCM) 10K type strain sequencing project: providing services to taxonomists for standard genome sequencing and annotation.</title>
        <authorList>
            <consortium name="The Broad Institute Genomics Platform"/>
            <consortium name="The Broad Institute Genome Sequencing Center for Infectious Disease"/>
            <person name="Wu L."/>
            <person name="Ma J."/>
        </authorList>
    </citation>
    <scope>NUCLEOTIDE SEQUENCE [LARGE SCALE GENOMIC DNA]</scope>
    <source>
        <strain evidence="3 4">GX26</strain>
    </source>
</reference>
<dbReference type="Pfam" id="PF07790">
    <property type="entry name" value="Pilin_N"/>
    <property type="match status" value="1"/>
</dbReference>
<dbReference type="EMBL" id="JBHSXN010000001">
    <property type="protein sequence ID" value="MFC6951940.1"/>
    <property type="molecule type" value="Genomic_DNA"/>
</dbReference>
<keyword evidence="1" id="KW-1133">Transmembrane helix</keyword>
<keyword evidence="1" id="KW-0472">Membrane</keyword>
<comment type="caution">
    <text evidence="3">The sequence shown here is derived from an EMBL/GenBank/DDBJ whole genome shotgun (WGS) entry which is preliminary data.</text>
</comment>
<accession>A0ABD5V8L9</accession>
<evidence type="ECO:0000313" key="3">
    <source>
        <dbReference type="EMBL" id="MFC6951940.1"/>
    </source>
</evidence>